<dbReference type="PANTHER" id="PTHR43000">
    <property type="entry name" value="DTDP-D-GLUCOSE 4,6-DEHYDRATASE-RELATED"/>
    <property type="match status" value="1"/>
</dbReference>
<gene>
    <name evidence="3" type="ORF">B9G79_10580</name>
</gene>
<dbReference type="Pfam" id="PF01370">
    <property type="entry name" value="Epimerase"/>
    <property type="match status" value="1"/>
</dbReference>
<dbReference type="InterPro" id="IPR001509">
    <property type="entry name" value="Epimerase_deHydtase"/>
</dbReference>
<sequence length="341" mass="36940">MTHFWNGKRVFITCPTGFLGAWLVQTLLDSGSQVFGFGEPASTSPNLFDLKNLGQKISMTYGDLRDESALREALQFAQADVVLHLGESGLISDLGKRPLETFAKAALGTATLMELMRETASVRSLVVVSSDKVYARKSSGEDLAETDAVAPSAILPTAKLCAEMIALSYRQSFFAPEKYNKHKIAVATARMGSAIGGGDFTEHALVPQAVQAFVAGNSFDLKNPQSVRPWIHVQDQVAGLMCLAEALYERGPKLAPTYNFAAKDTSTVGEVAQALAVAWGENARVNLGEGSKSSLSVHANLDSKLAQSDLNWKVQRNLTDALKETIHWYKEFYSSRTSATL</sequence>
<dbReference type="SUPFAM" id="SSF51735">
    <property type="entry name" value="NAD(P)-binding Rossmann-fold domains"/>
    <property type="match status" value="1"/>
</dbReference>
<comment type="similarity">
    <text evidence="1">Belongs to the NAD(P)-dependent epimerase/dehydratase family.</text>
</comment>
<feature type="domain" description="NAD-dependent epimerase/dehydratase" evidence="2">
    <location>
        <begin position="11"/>
        <end position="247"/>
    </location>
</feature>
<dbReference type="Proteomes" id="UP000197003">
    <property type="component" value="Chromosome"/>
</dbReference>
<accession>A0A1Z3N932</accession>
<dbReference type="Gene3D" id="3.40.50.720">
    <property type="entry name" value="NAD(P)-binding Rossmann-like Domain"/>
    <property type="match status" value="1"/>
</dbReference>
<dbReference type="AlphaFoldDB" id="A0A1Z3N932"/>
<evidence type="ECO:0000259" key="2">
    <source>
        <dbReference type="Pfam" id="PF01370"/>
    </source>
</evidence>
<dbReference type="EMBL" id="CP020946">
    <property type="protein sequence ID" value="ASD63982.1"/>
    <property type="molecule type" value="Genomic_DNA"/>
</dbReference>
<reference evidence="3 4" key="1">
    <citation type="submission" date="2017-04" db="EMBL/GenBank/DDBJ databases">
        <title>Whole genome sequence of Bdellovibrio bacteriovorus strain SSB218315.</title>
        <authorList>
            <person name="Oyedara O."/>
            <person name="Rodriguez-Perez M.A."/>
        </authorList>
    </citation>
    <scope>NUCLEOTIDE SEQUENCE [LARGE SCALE GENOMIC DNA]</scope>
    <source>
        <strain evidence="3 4">SSB218315</strain>
    </source>
</reference>
<protein>
    <submittedName>
        <fullName evidence="3">CDP-glucose 4,6-dehydratase</fullName>
    </submittedName>
</protein>
<dbReference type="RefSeq" id="WP_088565483.1">
    <property type="nucleotide sequence ID" value="NZ_CP020946.1"/>
</dbReference>
<name>A0A1Z3N932_BDEBC</name>
<evidence type="ECO:0000256" key="1">
    <source>
        <dbReference type="ARBA" id="ARBA00007637"/>
    </source>
</evidence>
<dbReference type="OrthoDB" id="5289052at2"/>
<dbReference type="Gene3D" id="3.90.25.10">
    <property type="entry name" value="UDP-galactose 4-epimerase, domain 1"/>
    <property type="match status" value="1"/>
</dbReference>
<evidence type="ECO:0000313" key="3">
    <source>
        <dbReference type="EMBL" id="ASD63982.1"/>
    </source>
</evidence>
<proteinExistence type="inferred from homology"/>
<organism evidence="3 4">
    <name type="scientific">Bdellovibrio bacteriovorus</name>
    <dbReference type="NCBI Taxonomy" id="959"/>
    <lineage>
        <taxon>Bacteria</taxon>
        <taxon>Pseudomonadati</taxon>
        <taxon>Bdellovibrionota</taxon>
        <taxon>Bdellovibrionia</taxon>
        <taxon>Bdellovibrionales</taxon>
        <taxon>Pseudobdellovibrionaceae</taxon>
        <taxon>Bdellovibrio</taxon>
    </lineage>
</organism>
<evidence type="ECO:0000313" key="4">
    <source>
        <dbReference type="Proteomes" id="UP000197003"/>
    </source>
</evidence>
<dbReference type="InterPro" id="IPR036291">
    <property type="entry name" value="NAD(P)-bd_dom_sf"/>
</dbReference>